<dbReference type="KEGG" id="pphr:APZ00_02820"/>
<dbReference type="InterPro" id="IPR001235">
    <property type="entry name" value="Copper_blue_Plastocyanin"/>
</dbReference>
<keyword evidence="2" id="KW-0813">Transport</keyword>
<comment type="cofactor">
    <cofactor evidence="8">
        <name>Cu cation</name>
        <dbReference type="ChEBI" id="CHEBI:23378"/>
    </cofactor>
    <text evidence="8">Binds 1 copper ion per subunit.</text>
</comment>
<dbReference type="Pfam" id="PF00127">
    <property type="entry name" value="Copper-bind"/>
    <property type="match status" value="1"/>
</dbReference>
<evidence type="ECO:0000259" key="9">
    <source>
        <dbReference type="Pfam" id="PF00127"/>
    </source>
</evidence>
<dbReference type="GO" id="GO:0005507">
    <property type="term" value="F:copper ion binding"/>
    <property type="evidence" value="ECO:0007669"/>
    <property type="project" value="UniProtKB-UniRule"/>
</dbReference>
<dbReference type="InterPro" id="IPR008972">
    <property type="entry name" value="Cupredoxin"/>
</dbReference>
<evidence type="ECO:0000313" key="10">
    <source>
        <dbReference type="EMBL" id="ALV26136.1"/>
    </source>
</evidence>
<feature type="binding site" evidence="8">
    <location>
        <position position="108"/>
    </location>
    <ligand>
        <name>Cu cation</name>
        <dbReference type="ChEBI" id="CHEBI:23378"/>
    </ligand>
</feature>
<evidence type="ECO:0000256" key="5">
    <source>
        <dbReference type="ARBA" id="ARBA00022982"/>
    </source>
</evidence>
<evidence type="ECO:0000256" key="3">
    <source>
        <dbReference type="ARBA" id="ARBA00022723"/>
    </source>
</evidence>
<dbReference type="STRING" id="121719.APZ00_02820"/>
<keyword evidence="11" id="KW-1185">Reference proteome</keyword>
<dbReference type="SUPFAM" id="SSF49503">
    <property type="entry name" value="Cupredoxins"/>
    <property type="match status" value="1"/>
</dbReference>
<dbReference type="EMBL" id="CP013068">
    <property type="protein sequence ID" value="ALV26136.1"/>
    <property type="molecule type" value="Genomic_DNA"/>
</dbReference>
<name>A0A0U3N026_9HYPH</name>
<evidence type="ECO:0000256" key="8">
    <source>
        <dbReference type="PIRSR" id="PIRSR602386-1"/>
    </source>
</evidence>
<keyword evidence="5" id="KW-0249">Electron transport</keyword>
<dbReference type="AlphaFoldDB" id="A0A0U3N026"/>
<feature type="binding site" evidence="8">
    <location>
        <position position="105"/>
    </location>
    <ligand>
        <name>Cu cation</name>
        <dbReference type="ChEBI" id="CHEBI:23378"/>
    </ligand>
</feature>
<feature type="domain" description="Blue (type 1) copper" evidence="9">
    <location>
        <begin position="33"/>
        <end position="119"/>
    </location>
</feature>
<dbReference type="GO" id="GO:0042597">
    <property type="term" value="C:periplasmic space"/>
    <property type="evidence" value="ECO:0007669"/>
    <property type="project" value="UniProtKB-SubCell"/>
</dbReference>
<dbReference type="Proteomes" id="UP000064921">
    <property type="component" value="Chromosome"/>
</dbReference>
<comment type="subcellular location">
    <subcellularLocation>
        <location evidence="1">Periplasm</location>
    </subcellularLocation>
</comment>
<dbReference type="PRINTS" id="PR00156">
    <property type="entry name" value="COPPERBLUE"/>
</dbReference>
<accession>A0A0U3N026</accession>
<proteinExistence type="predicted"/>
<dbReference type="CDD" id="cd04218">
    <property type="entry name" value="Pseudoazurin"/>
    <property type="match status" value="1"/>
</dbReference>
<keyword evidence="4" id="KW-0574">Periplasm</keyword>
<gene>
    <name evidence="10" type="ORF">APZ00_02820</name>
</gene>
<feature type="binding site" evidence="8">
    <location>
        <position position="113"/>
    </location>
    <ligand>
        <name>Cu cation</name>
        <dbReference type="ChEBI" id="CHEBI:23378"/>
    </ligand>
</feature>
<dbReference type="NCBIfam" id="TIGR02375">
    <property type="entry name" value="pseudoazurin"/>
    <property type="match status" value="1"/>
</dbReference>
<dbReference type="GO" id="GO:0009055">
    <property type="term" value="F:electron transfer activity"/>
    <property type="evidence" value="ECO:0007669"/>
    <property type="project" value="InterPro"/>
</dbReference>
<organism evidence="10 11">
    <name type="scientific">Pannonibacter phragmitetus</name>
    <dbReference type="NCBI Taxonomy" id="121719"/>
    <lineage>
        <taxon>Bacteria</taxon>
        <taxon>Pseudomonadati</taxon>
        <taxon>Pseudomonadota</taxon>
        <taxon>Alphaproteobacteria</taxon>
        <taxon>Hyphomicrobiales</taxon>
        <taxon>Stappiaceae</taxon>
        <taxon>Pannonibacter</taxon>
    </lineage>
</organism>
<dbReference type="RefSeq" id="WP_058898002.1">
    <property type="nucleotide sequence ID" value="NZ_CP013068.1"/>
</dbReference>
<sequence>MFTRREMLAGSTALTVVSVLPARAQTGTNHEVQMLNKGTKGVMVYEPDFVTAAIGDTVTFIPTDKSHNAESIKGMLPEGAEPFKGKLNEEITITIEKEGVYGVKCTPHYGMGMVMLIAVGAPGNMEETRAVKHPPKAKKLFDELLDAVPAA</sequence>
<evidence type="ECO:0000313" key="11">
    <source>
        <dbReference type="Proteomes" id="UP000064921"/>
    </source>
</evidence>
<dbReference type="InterPro" id="IPR000923">
    <property type="entry name" value="BlueCu_1"/>
</dbReference>
<dbReference type="PRINTS" id="PR00155">
    <property type="entry name" value="AMICYANIN"/>
</dbReference>
<evidence type="ECO:0000256" key="4">
    <source>
        <dbReference type="ARBA" id="ARBA00022764"/>
    </source>
</evidence>
<dbReference type="InterPro" id="IPR012745">
    <property type="entry name" value="Pseudoazurin"/>
</dbReference>
<keyword evidence="6 8" id="KW-0186">Copper</keyword>
<feature type="binding site" evidence="8">
    <location>
        <position position="67"/>
    </location>
    <ligand>
        <name>Cu cation</name>
        <dbReference type="ChEBI" id="CHEBI:23378"/>
    </ligand>
</feature>
<dbReference type="InterPro" id="IPR002386">
    <property type="entry name" value="Amicyanin/Pseudoazurin"/>
</dbReference>
<keyword evidence="3 8" id="KW-0479">Metal-binding</keyword>
<evidence type="ECO:0000256" key="6">
    <source>
        <dbReference type="ARBA" id="ARBA00023008"/>
    </source>
</evidence>
<reference evidence="10 11" key="1">
    <citation type="submission" date="2015-10" db="EMBL/GenBank/DDBJ databases">
        <title>The world's first case of liver abscess caused by Pannonibacter phragmitetus.</title>
        <authorList>
            <person name="Ming D."/>
            <person name="Wang M."/>
            <person name="Zhou Y."/>
            <person name="Jiang T."/>
            <person name="Hu S."/>
        </authorList>
    </citation>
    <scope>NUCLEOTIDE SEQUENCE [LARGE SCALE GENOMIC DNA]</scope>
    <source>
        <strain evidence="10 11">31801</strain>
    </source>
</reference>
<protein>
    <recommendedName>
        <fullName evidence="7">Pseudoazurin</fullName>
    </recommendedName>
</protein>
<evidence type="ECO:0000256" key="1">
    <source>
        <dbReference type="ARBA" id="ARBA00004418"/>
    </source>
</evidence>
<evidence type="ECO:0000256" key="7">
    <source>
        <dbReference type="NCBIfam" id="TIGR02375"/>
    </source>
</evidence>
<evidence type="ECO:0000256" key="2">
    <source>
        <dbReference type="ARBA" id="ARBA00022448"/>
    </source>
</evidence>
<dbReference type="Gene3D" id="2.60.40.420">
    <property type="entry name" value="Cupredoxins - blue copper proteins"/>
    <property type="match status" value="1"/>
</dbReference>